<protein>
    <submittedName>
        <fullName evidence="1">Uncharacterized protein</fullName>
    </submittedName>
</protein>
<keyword evidence="2" id="KW-1185">Reference proteome</keyword>
<gene>
    <name evidence="1" type="ORF">SAMN05192589_1272</name>
</gene>
<sequence length="81" mass="8474">MAMHLGASVGGGSVPAQSIAVMASLVNPAATSDEESAEQPKPAVNKSNRAKYVCPCEKQVWGKPGLLLICGSCRKDFEAQR</sequence>
<dbReference type="Proteomes" id="UP000198781">
    <property type="component" value="Unassembled WGS sequence"/>
</dbReference>
<proteinExistence type="predicted"/>
<accession>A0A1G7F6J6</accession>
<dbReference type="AlphaFoldDB" id="A0A1G7F6J6"/>
<dbReference type="EMBL" id="FMZC01000027">
    <property type="protein sequence ID" value="SDE71225.1"/>
    <property type="molecule type" value="Genomic_DNA"/>
</dbReference>
<evidence type="ECO:0000313" key="1">
    <source>
        <dbReference type="EMBL" id="SDE71225.1"/>
    </source>
</evidence>
<organism evidence="1 2">
    <name type="scientific">Paracidovorax valerianellae</name>
    <dbReference type="NCBI Taxonomy" id="187868"/>
    <lineage>
        <taxon>Bacteria</taxon>
        <taxon>Pseudomonadati</taxon>
        <taxon>Pseudomonadota</taxon>
        <taxon>Betaproteobacteria</taxon>
        <taxon>Burkholderiales</taxon>
        <taxon>Comamonadaceae</taxon>
        <taxon>Paracidovorax</taxon>
    </lineage>
</organism>
<name>A0A1G7F6J6_9BURK</name>
<reference evidence="1 2" key="1">
    <citation type="submission" date="2016-10" db="EMBL/GenBank/DDBJ databases">
        <authorList>
            <person name="de Groot N.N."/>
        </authorList>
    </citation>
    <scope>NUCLEOTIDE SEQUENCE [LARGE SCALE GENOMIC DNA]</scope>
    <source>
        <strain evidence="1 2">DSM 16619</strain>
    </source>
</reference>
<evidence type="ECO:0000313" key="2">
    <source>
        <dbReference type="Proteomes" id="UP000198781"/>
    </source>
</evidence>